<protein>
    <submittedName>
        <fullName evidence="13">Cytochrome d ubiquinol oxidase subunit II</fullName>
        <ecNumber evidence="13">1.10.3.-</ecNumber>
    </submittedName>
</protein>
<evidence type="ECO:0000256" key="4">
    <source>
        <dbReference type="ARBA" id="ARBA00022475"/>
    </source>
</evidence>
<evidence type="ECO:0000256" key="10">
    <source>
        <dbReference type="ARBA" id="ARBA00023004"/>
    </source>
</evidence>
<dbReference type="PANTHER" id="PTHR43141:SF5">
    <property type="entry name" value="CYTOCHROME BD-I UBIQUINOL OXIDASE SUBUNIT 2"/>
    <property type="match status" value="1"/>
</dbReference>
<dbReference type="GO" id="GO:0046872">
    <property type="term" value="F:metal ion binding"/>
    <property type="evidence" value="ECO:0007669"/>
    <property type="project" value="UniProtKB-KW"/>
</dbReference>
<dbReference type="GO" id="GO:0005886">
    <property type="term" value="C:plasma membrane"/>
    <property type="evidence" value="ECO:0007669"/>
    <property type="project" value="UniProtKB-SubCell"/>
</dbReference>
<evidence type="ECO:0000313" key="14">
    <source>
        <dbReference type="Proteomes" id="UP000523079"/>
    </source>
</evidence>
<feature type="transmembrane region" description="Helical" evidence="12">
    <location>
        <begin position="202"/>
        <end position="221"/>
    </location>
</feature>
<organism evidence="13 14">
    <name type="scientific">Microlunatus kandeliicorticis</name>
    <dbReference type="NCBI Taxonomy" id="1759536"/>
    <lineage>
        <taxon>Bacteria</taxon>
        <taxon>Bacillati</taxon>
        <taxon>Actinomycetota</taxon>
        <taxon>Actinomycetes</taxon>
        <taxon>Propionibacteriales</taxon>
        <taxon>Propionibacteriaceae</taxon>
        <taxon>Microlunatus</taxon>
    </lineage>
</organism>
<dbReference type="EC" id="1.10.3.-" evidence="13"/>
<comment type="subcellular location">
    <subcellularLocation>
        <location evidence="1">Cell membrane</location>
        <topology evidence="1">Multi-pass membrane protein</topology>
    </subcellularLocation>
</comment>
<feature type="transmembrane region" description="Helical" evidence="12">
    <location>
        <begin position="233"/>
        <end position="254"/>
    </location>
</feature>
<feature type="transmembrane region" description="Helical" evidence="12">
    <location>
        <begin position="162"/>
        <end position="182"/>
    </location>
</feature>
<evidence type="ECO:0000256" key="11">
    <source>
        <dbReference type="ARBA" id="ARBA00023136"/>
    </source>
</evidence>
<sequence>MELHTVWFALIAFLWTGYFVLEGFDFGVGTLVGVLGRDDRERRQVINTIGPHFDANEVWVIVAAGAMFAAFPDWYATVFSGFYLLMLAILVALIVRLVGIDYRSKRPEAAWRRRWDVAITVSSAAAALLWGIAFGNVVAGVPVDARGELVGSPGALLRPFPLLSGLAVFALCVLHGAVFVALKTDGEVRVRAARLARRFGPVVVLLVAGTLGSLVALRAGGASATAEGRTAPGLLAALVLSLVAVLALAGALLANRRGREGWAFVGTAVTVGAMVAAWFVGLFPAVLPSTLDPAWSLTVTNASSTDYTLTIMTWAAAVATPFVLAYQAWSYWVFRRRLRVTAIPVDH</sequence>
<evidence type="ECO:0000256" key="5">
    <source>
        <dbReference type="ARBA" id="ARBA00022617"/>
    </source>
</evidence>
<name>A0A7W3IQH0_9ACTN</name>
<dbReference type="RefSeq" id="WP_182559021.1">
    <property type="nucleotide sequence ID" value="NZ_JACGWT010000002.1"/>
</dbReference>
<dbReference type="Proteomes" id="UP000523079">
    <property type="component" value="Unassembled WGS sequence"/>
</dbReference>
<accession>A0A7W3IQH0</accession>
<keyword evidence="9 12" id="KW-1133">Transmembrane helix</keyword>
<dbReference type="GO" id="GO:0070069">
    <property type="term" value="C:cytochrome complex"/>
    <property type="evidence" value="ECO:0007669"/>
    <property type="project" value="TreeGrafter"/>
</dbReference>
<evidence type="ECO:0000256" key="9">
    <source>
        <dbReference type="ARBA" id="ARBA00022989"/>
    </source>
</evidence>
<dbReference type="GO" id="GO:0009055">
    <property type="term" value="F:electron transfer activity"/>
    <property type="evidence" value="ECO:0007669"/>
    <property type="project" value="TreeGrafter"/>
</dbReference>
<keyword evidence="6 12" id="KW-0812">Transmembrane</keyword>
<feature type="transmembrane region" description="Helical" evidence="12">
    <location>
        <begin position="307"/>
        <end position="329"/>
    </location>
</feature>
<keyword evidence="11 12" id="KW-0472">Membrane</keyword>
<evidence type="ECO:0000256" key="8">
    <source>
        <dbReference type="ARBA" id="ARBA00022982"/>
    </source>
</evidence>
<dbReference type="AlphaFoldDB" id="A0A7W3IQH0"/>
<dbReference type="GO" id="GO:0019646">
    <property type="term" value="P:aerobic electron transport chain"/>
    <property type="evidence" value="ECO:0007669"/>
    <property type="project" value="TreeGrafter"/>
</dbReference>
<feature type="transmembrane region" description="Helical" evidence="12">
    <location>
        <begin position="81"/>
        <end position="99"/>
    </location>
</feature>
<dbReference type="PIRSF" id="PIRSF000267">
    <property type="entry name" value="Cyt_oxidse_sub2"/>
    <property type="match status" value="1"/>
</dbReference>
<evidence type="ECO:0000256" key="3">
    <source>
        <dbReference type="ARBA" id="ARBA00022448"/>
    </source>
</evidence>
<evidence type="ECO:0000256" key="6">
    <source>
        <dbReference type="ARBA" id="ARBA00022692"/>
    </source>
</evidence>
<comment type="similarity">
    <text evidence="2">Belongs to the cytochrome ubiquinol oxidase subunit 2 family.</text>
</comment>
<gene>
    <name evidence="13" type="ORF">FHX74_000988</name>
</gene>
<dbReference type="GO" id="GO:0016682">
    <property type="term" value="F:oxidoreductase activity, acting on diphenols and related substances as donors, oxygen as acceptor"/>
    <property type="evidence" value="ECO:0007669"/>
    <property type="project" value="TreeGrafter"/>
</dbReference>
<keyword evidence="5" id="KW-0349">Heme</keyword>
<evidence type="ECO:0000256" key="1">
    <source>
        <dbReference type="ARBA" id="ARBA00004651"/>
    </source>
</evidence>
<evidence type="ECO:0000313" key="13">
    <source>
        <dbReference type="EMBL" id="MBA8793383.1"/>
    </source>
</evidence>
<comment type="caution">
    <text evidence="13">The sequence shown here is derived from an EMBL/GenBank/DDBJ whole genome shotgun (WGS) entry which is preliminary data.</text>
</comment>
<proteinExistence type="inferred from homology"/>
<dbReference type="NCBIfam" id="TIGR00203">
    <property type="entry name" value="cydB"/>
    <property type="match status" value="1"/>
</dbReference>
<evidence type="ECO:0000256" key="12">
    <source>
        <dbReference type="SAM" id="Phobius"/>
    </source>
</evidence>
<dbReference type="Pfam" id="PF02322">
    <property type="entry name" value="Cyt_bd_oxida_II"/>
    <property type="match status" value="1"/>
</dbReference>
<dbReference type="EMBL" id="JACGWT010000002">
    <property type="protein sequence ID" value="MBA8793383.1"/>
    <property type="molecule type" value="Genomic_DNA"/>
</dbReference>
<evidence type="ECO:0000256" key="2">
    <source>
        <dbReference type="ARBA" id="ARBA00007543"/>
    </source>
</evidence>
<keyword evidence="13" id="KW-0560">Oxidoreductase</keyword>
<reference evidence="13 14" key="1">
    <citation type="submission" date="2020-07" db="EMBL/GenBank/DDBJ databases">
        <title>Sequencing the genomes of 1000 actinobacteria strains.</title>
        <authorList>
            <person name="Klenk H.-P."/>
        </authorList>
    </citation>
    <scope>NUCLEOTIDE SEQUENCE [LARGE SCALE GENOMIC DNA]</scope>
    <source>
        <strain evidence="13 14">DSM 100723</strain>
    </source>
</reference>
<keyword evidence="7" id="KW-0479">Metal-binding</keyword>
<keyword evidence="4" id="KW-1003">Cell membrane</keyword>
<evidence type="ECO:0000256" key="7">
    <source>
        <dbReference type="ARBA" id="ARBA00022723"/>
    </source>
</evidence>
<keyword evidence="10" id="KW-0408">Iron</keyword>
<feature type="transmembrane region" description="Helical" evidence="12">
    <location>
        <begin position="6"/>
        <end position="35"/>
    </location>
</feature>
<dbReference type="PANTHER" id="PTHR43141">
    <property type="entry name" value="CYTOCHROME BD2 SUBUNIT II"/>
    <property type="match status" value="1"/>
</dbReference>
<keyword evidence="14" id="KW-1185">Reference proteome</keyword>
<feature type="transmembrane region" description="Helical" evidence="12">
    <location>
        <begin position="261"/>
        <end position="287"/>
    </location>
</feature>
<keyword evidence="3" id="KW-0813">Transport</keyword>
<feature type="transmembrane region" description="Helical" evidence="12">
    <location>
        <begin position="119"/>
        <end position="142"/>
    </location>
</feature>
<keyword evidence="8" id="KW-0249">Electron transport</keyword>
<dbReference type="InterPro" id="IPR003317">
    <property type="entry name" value="Cyt-d_oxidase_su2"/>
</dbReference>